<evidence type="ECO:0000259" key="1">
    <source>
        <dbReference type="Pfam" id="PF04233"/>
    </source>
</evidence>
<dbReference type="EMBL" id="FLUN01000001">
    <property type="protein sequence ID" value="SBV94286.1"/>
    <property type="molecule type" value="Genomic_DNA"/>
</dbReference>
<dbReference type="GO" id="GO:0004540">
    <property type="term" value="F:RNA nuclease activity"/>
    <property type="evidence" value="ECO:0007669"/>
    <property type="project" value="InterPro"/>
</dbReference>
<accession>A0A212J498</accession>
<name>A0A212J498_9FIRM</name>
<feature type="domain" description="Phage head morphogenesis" evidence="1">
    <location>
        <begin position="203"/>
        <end position="307"/>
    </location>
</feature>
<sequence>MAAMNNRDYWAARALQREQEAYLRGEELTSKLFQEYQRAARELRKAVNDFYARYATKHGLTYEQAVRLLTRKEMQEWKADLGEYVAQINATSDARVKAAMTAQLDALSTNSRISRLEALQGQVDQILNTLYDSGSEQMRQGFGGLYQESYYHKHYDLQSRAGWLNEIAKLDAGMVEDAVNYPWSGAMFSDRLWRNKDALLFNLRETITQGLIQGKGLAETSKAMATQLGQSYKVAERLVRTETNHLHNGADRAAYEAAGVEEYEYMATLDSRTCAVCGALDGKHFKLKDARPGENYPPMHPNDRCTTVEHDPEDAADWAKSGQPMPKDMTYEEWAEKQNVTVEVDKSRMVESARDKVYNQGVTISDKQFGKKVGKHASDFGLDPADKGSREKMRAIIQDIAQNRDEIVRGSWRGLGKVLESGSRASGPADFLIKGRDVVVAQNGRFVTILRDGVTNPHVKKAKEKGGTRR</sequence>
<dbReference type="Gene3D" id="3.10.450.200">
    <property type="match status" value="1"/>
</dbReference>
<dbReference type="InterPro" id="IPR006528">
    <property type="entry name" value="Phage_head_morphogenesis_dom"/>
</dbReference>
<dbReference type="AlphaFoldDB" id="A0A212J498"/>
<protein>
    <recommendedName>
        <fullName evidence="1">Phage head morphogenesis domain-containing protein</fullName>
    </recommendedName>
</protein>
<dbReference type="NCBIfam" id="TIGR01641">
    <property type="entry name" value="phageSPP1_gp7"/>
    <property type="match status" value="1"/>
</dbReference>
<dbReference type="Pfam" id="PF04233">
    <property type="entry name" value="Phage_Mu_F"/>
    <property type="match status" value="1"/>
</dbReference>
<proteinExistence type="predicted"/>
<gene>
    <name evidence="2" type="ORF">KL86CLO1_10493</name>
</gene>
<evidence type="ECO:0000313" key="2">
    <source>
        <dbReference type="EMBL" id="SBV94286.1"/>
    </source>
</evidence>
<organism evidence="2">
    <name type="scientific">uncultured Eubacteriales bacterium</name>
    <dbReference type="NCBI Taxonomy" id="172733"/>
    <lineage>
        <taxon>Bacteria</taxon>
        <taxon>Bacillati</taxon>
        <taxon>Bacillota</taxon>
        <taxon>Clostridia</taxon>
        <taxon>Eubacteriales</taxon>
        <taxon>environmental samples</taxon>
    </lineage>
</organism>
<dbReference type="InterPro" id="IPR037178">
    <property type="entry name" value="ColicinD_C_sf"/>
</dbReference>
<reference evidence="2" key="1">
    <citation type="submission" date="2016-04" db="EMBL/GenBank/DDBJ databases">
        <authorList>
            <person name="Evans L.H."/>
            <person name="Alamgir A."/>
            <person name="Owens N."/>
            <person name="Weber N.D."/>
            <person name="Virtaneva K."/>
            <person name="Barbian K."/>
            <person name="Babar A."/>
            <person name="Rosenke K."/>
        </authorList>
    </citation>
    <scope>NUCLEOTIDE SEQUENCE</scope>
    <source>
        <strain evidence="2">86</strain>
    </source>
</reference>